<keyword evidence="1" id="KW-0472">Membrane</keyword>
<keyword evidence="3" id="KW-1185">Reference proteome</keyword>
<reference evidence="2 3" key="1">
    <citation type="journal article" date="2016" name="PLoS ONE">
        <title>Complete Genome Sequence and Comparative Genomics of a Novel Myxobacterium Myxococcus hansupus.</title>
        <authorList>
            <person name="Sharma G."/>
            <person name="Narwani T."/>
            <person name="Subramanian S."/>
        </authorList>
    </citation>
    <scope>NUCLEOTIDE SEQUENCE [LARGE SCALE GENOMIC DNA]</scope>
    <source>
        <strain evidence="3">mixupus</strain>
    </source>
</reference>
<organism evidence="2 3">
    <name type="scientific">Pseudomyxococcus hansupus</name>
    <dbReference type="NCBI Taxonomy" id="1297742"/>
    <lineage>
        <taxon>Bacteria</taxon>
        <taxon>Pseudomonadati</taxon>
        <taxon>Myxococcota</taxon>
        <taxon>Myxococcia</taxon>
        <taxon>Myxococcales</taxon>
        <taxon>Cystobacterineae</taxon>
        <taxon>Myxococcaceae</taxon>
        <taxon>Pseudomyxococcus</taxon>
    </lineage>
</organism>
<feature type="transmembrane region" description="Helical" evidence="1">
    <location>
        <begin position="53"/>
        <end position="71"/>
    </location>
</feature>
<dbReference type="Proteomes" id="UP000009026">
    <property type="component" value="Chromosome"/>
</dbReference>
<gene>
    <name evidence="2" type="ORF">A176_002411</name>
</gene>
<keyword evidence="1" id="KW-1133">Transmembrane helix</keyword>
<proteinExistence type="predicted"/>
<evidence type="ECO:0000313" key="3">
    <source>
        <dbReference type="Proteomes" id="UP000009026"/>
    </source>
</evidence>
<dbReference type="STRING" id="1297742.A176_002411"/>
<evidence type="ECO:0000256" key="1">
    <source>
        <dbReference type="SAM" id="Phobius"/>
    </source>
</evidence>
<keyword evidence="1" id="KW-0812">Transmembrane</keyword>
<dbReference type="EMBL" id="CP012109">
    <property type="protein sequence ID" value="AKQ65499.1"/>
    <property type="molecule type" value="Genomic_DNA"/>
</dbReference>
<dbReference type="KEGG" id="mym:A176_002411"/>
<dbReference type="PATRIC" id="fig|1297742.4.peg.2434"/>
<dbReference type="OrthoDB" id="9824788at2"/>
<dbReference type="AlphaFoldDB" id="A0A0H4WRU6"/>
<protein>
    <submittedName>
        <fullName evidence="2">Uncharacterized protein</fullName>
    </submittedName>
</protein>
<name>A0A0H4WRU6_9BACT</name>
<evidence type="ECO:0000313" key="2">
    <source>
        <dbReference type="EMBL" id="AKQ65499.1"/>
    </source>
</evidence>
<dbReference type="RefSeq" id="WP_002639480.1">
    <property type="nucleotide sequence ID" value="NZ_CP012109.1"/>
</dbReference>
<sequence length="714" mass="79075">MGKLKRSISENQVAEEMSNRLVSTINACKENTDGLIARLREAMKIDKMKNDRIDFAIAAVADIVIAAAYSIPGGPTAKATLELFRNKSLASALWLLRSSDSELKNIPHMPSFFGGNSVNSMSTVVDADGNPVLVNSNAAFTPFAARGTGASLFKGNGNLLKQLEADAGNALSGVVDRDRPGPSAELEAITYATAERATQDHMAEVDRAVMLSTYMQVLGQLDEIRQGGDAALLPYALAAFADNVQLPQLGVAIANLGGFKVLKAGVERMALGDKEVDEALRDKKTNRLQAGWHKRKWIQDPKIIETQRKMSPEARGVYEALGWESSRVDKILIFKAKMATYRSDFEEALAQLDVDSVTKHVVKDADASVASHGFTKASRTEKYLTGRHGIFRMLGQKLTFGHFFNTTAQGAQRGALIMDCYVLYKVLELHLGTPWIAALPKTPKSWERVCHALVDAWMTITLSKWDGKKRIQDCYPPPPLFGNPTVLGYWSPLGKVLAATEDDLRAYEDAGTVDLGRFARDALRQRREELLELPQGFSAPPYLLTLPGQAKSRQAPGATYRVPLDEAAFTAWMQQLYRDRYEGALGSARTSDDLQKWRDDLQALADAMWESERQSGRSALATYVRWTKQRQAALDMPRVKTETVSQYEKLSAEVEDPVMSAYLAQKMGMELLTQGAVKPEEVLKLMHDTIRKLVEQSSTDAFTRYRTKKREQVG</sequence>
<accession>A0A0H4WRU6</accession>